<sequence length="146" mass="15877">MSTQKYSIEPVFESDISVIGEMLHTAKLALPINRLLWNDWPNDEAQKPQYLQAAESGLEGSSTESLKAVDKATGEIVGYFVLALKPGVKSPTYADNGPQSVPKSLNPAVLTAVSNASTESSKQIGIEDHFGKFFGHRRRTVLTNSI</sequence>
<accession>A0A642V1S7</accession>
<organism evidence="1 2">
    <name type="scientific">Trichomonascus ciferrii</name>
    <dbReference type="NCBI Taxonomy" id="44093"/>
    <lineage>
        <taxon>Eukaryota</taxon>
        <taxon>Fungi</taxon>
        <taxon>Dikarya</taxon>
        <taxon>Ascomycota</taxon>
        <taxon>Saccharomycotina</taxon>
        <taxon>Dipodascomycetes</taxon>
        <taxon>Dipodascales</taxon>
        <taxon>Trichomonascaceae</taxon>
        <taxon>Trichomonascus</taxon>
        <taxon>Trichomonascus ciferrii complex</taxon>
    </lineage>
</organism>
<dbReference type="AlphaFoldDB" id="A0A642V1S7"/>
<dbReference type="EMBL" id="SWFS01000317">
    <property type="protein sequence ID" value="KAA8910372.1"/>
    <property type="molecule type" value="Genomic_DNA"/>
</dbReference>
<protein>
    <recommendedName>
        <fullName evidence="3">N-acetyltransferase domain-containing protein</fullName>
    </recommendedName>
</protein>
<dbReference type="OrthoDB" id="410198at2759"/>
<dbReference type="Proteomes" id="UP000761534">
    <property type="component" value="Unassembled WGS sequence"/>
</dbReference>
<dbReference type="VEuPathDB" id="FungiDB:TRICI_004170"/>
<reference evidence="1" key="1">
    <citation type="journal article" date="2019" name="G3 (Bethesda)">
        <title>Genome Assemblies of Two Rare Opportunistic Yeast Pathogens: Diutina rugosa (syn. Candida rugosa) and Trichomonascus ciferrii (syn. Candida ciferrii).</title>
        <authorList>
            <person name="Mixao V."/>
            <person name="Saus E."/>
            <person name="Hansen A.P."/>
            <person name="Lass-Florl C."/>
            <person name="Gabaldon T."/>
        </authorList>
    </citation>
    <scope>NUCLEOTIDE SEQUENCE</scope>
    <source>
        <strain evidence="1">CBS 4856</strain>
    </source>
</reference>
<gene>
    <name evidence="1" type="ORF">TRICI_004170</name>
</gene>
<evidence type="ECO:0000313" key="2">
    <source>
        <dbReference type="Proteomes" id="UP000761534"/>
    </source>
</evidence>
<keyword evidence="2" id="KW-1185">Reference proteome</keyword>
<evidence type="ECO:0000313" key="1">
    <source>
        <dbReference type="EMBL" id="KAA8910372.1"/>
    </source>
</evidence>
<name>A0A642V1S7_9ASCO</name>
<evidence type="ECO:0008006" key="3">
    <source>
        <dbReference type="Google" id="ProtNLM"/>
    </source>
</evidence>
<proteinExistence type="predicted"/>
<comment type="caution">
    <text evidence="1">The sequence shown here is derived from an EMBL/GenBank/DDBJ whole genome shotgun (WGS) entry which is preliminary data.</text>
</comment>